<dbReference type="InterPro" id="IPR051678">
    <property type="entry name" value="AGP_Transferase"/>
</dbReference>
<dbReference type="VEuPathDB" id="FungiDB:F9C07_2227542"/>
<keyword evidence="2" id="KW-1185">Reference proteome</keyword>
<dbReference type="EMBL" id="CP044619">
    <property type="protein sequence ID" value="QRD87705.1"/>
    <property type="molecule type" value="Genomic_DNA"/>
</dbReference>
<evidence type="ECO:0008006" key="3">
    <source>
        <dbReference type="Google" id="ProtNLM"/>
    </source>
</evidence>
<dbReference type="VEuPathDB" id="FungiDB:AFLA_003467"/>
<gene>
    <name evidence="1" type="ORF">F9C07_2227542</name>
</gene>
<dbReference type="InterPro" id="IPR011009">
    <property type="entry name" value="Kinase-like_dom_sf"/>
</dbReference>
<reference evidence="2" key="1">
    <citation type="journal article" date="2021" name="G3 (Bethesda)">
        <title>Chromosome assembled and annotated genome sequence of Aspergillus flavus NRRL 3357.</title>
        <authorList>
            <person name="Skerker J.M."/>
            <person name="Pianalto K.M."/>
            <person name="Mondo S.J."/>
            <person name="Yang K."/>
            <person name="Arkin A.P."/>
            <person name="Keller N.P."/>
            <person name="Grigoriev I.V."/>
            <person name="Louise Glass N.L."/>
        </authorList>
    </citation>
    <scope>NUCLEOTIDE SEQUENCE [LARGE SCALE GENOMIC DNA]</scope>
    <source>
        <strain evidence="2">ATCC 200026 / FGSC A1120 / IAM 13836 / NRRL 3357 / JCM 12722 / SRRC 167</strain>
    </source>
</reference>
<dbReference type="Gene3D" id="3.90.1200.10">
    <property type="match status" value="1"/>
</dbReference>
<sequence length="268" mass="29601">MGSKSLCKKVISGIPEAAVASWKERDGHYCLLEGTIRNSSSPEAAEGLIYQAGMPSAVWEIGSEAICKVKTWAEGMDSESNTLAFVASRFPHILLPEVTYSWVDEQLEQQRAQVAATVAQYCHDLAEVTSENLQSATGCGVLEPFLTVDAEASHPSWKPQPLGPLSRTVAERYLQKLSTQACPPVGERFHLYHADLSPTNILLSSDSSIEAILDWESAGFYSKFWIPLKPYRSGGFNLDIPGDSRYDWRDLFVSKSSDEGFTLEHDHV</sequence>
<dbReference type="AlphaFoldDB" id="A0A7U2MQ01"/>
<proteinExistence type="predicted"/>
<evidence type="ECO:0000313" key="2">
    <source>
        <dbReference type="Proteomes" id="UP000596276"/>
    </source>
</evidence>
<organism evidence="1 2">
    <name type="scientific">Aspergillus flavus (strain ATCC 200026 / FGSC A1120 / IAM 13836 / NRRL 3357 / JCM 12722 / SRRC 167)</name>
    <dbReference type="NCBI Taxonomy" id="332952"/>
    <lineage>
        <taxon>Eukaryota</taxon>
        <taxon>Fungi</taxon>
        <taxon>Dikarya</taxon>
        <taxon>Ascomycota</taxon>
        <taxon>Pezizomycotina</taxon>
        <taxon>Eurotiomycetes</taxon>
        <taxon>Eurotiomycetidae</taxon>
        <taxon>Eurotiales</taxon>
        <taxon>Aspergillaceae</taxon>
        <taxon>Aspergillus</taxon>
        <taxon>Aspergillus subgen. Circumdati</taxon>
    </lineage>
</organism>
<dbReference type="SUPFAM" id="SSF56112">
    <property type="entry name" value="Protein kinase-like (PK-like)"/>
    <property type="match status" value="1"/>
</dbReference>
<dbReference type="Proteomes" id="UP000596276">
    <property type="component" value="Chromosome 1"/>
</dbReference>
<dbReference type="PANTHER" id="PTHR21310">
    <property type="entry name" value="AMINOGLYCOSIDE PHOSPHOTRANSFERASE-RELATED-RELATED"/>
    <property type="match status" value="1"/>
</dbReference>
<protein>
    <recommendedName>
        <fullName evidence="3">Aminoglycoside phosphotransferase domain-containing protein</fullName>
    </recommendedName>
</protein>
<name>A0A7U2MQ01_ASPFN</name>
<evidence type="ECO:0000313" key="1">
    <source>
        <dbReference type="EMBL" id="QRD87705.1"/>
    </source>
</evidence>
<accession>A0A7U2MQ01</accession>
<dbReference type="PANTHER" id="PTHR21310:SF58">
    <property type="entry name" value="AMINOGLYCOSIDE PHOSPHOTRANSFERASE DOMAIN-CONTAINING PROTEIN"/>
    <property type="match status" value="1"/>
</dbReference>